<evidence type="ECO:0000313" key="3">
    <source>
        <dbReference type="EMBL" id="GMA35944.1"/>
    </source>
</evidence>
<evidence type="ECO:0000256" key="1">
    <source>
        <dbReference type="SAM" id="Phobius"/>
    </source>
</evidence>
<organism evidence="3 4">
    <name type="scientific">Demequina litorisediminis</name>
    <dbReference type="NCBI Taxonomy" id="1849022"/>
    <lineage>
        <taxon>Bacteria</taxon>
        <taxon>Bacillati</taxon>
        <taxon>Actinomycetota</taxon>
        <taxon>Actinomycetes</taxon>
        <taxon>Micrococcales</taxon>
        <taxon>Demequinaceae</taxon>
        <taxon>Demequina</taxon>
    </lineage>
</organism>
<feature type="transmembrane region" description="Helical" evidence="1">
    <location>
        <begin position="109"/>
        <end position="136"/>
    </location>
</feature>
<reference evidence="4" key="1">
    <citation type="journal article" date="2019" name="Int. J. Syst. Evol. Microbiol.">
        <title>The Global Catalogue of Microorganisms (GCM) 10K type strain sequencing project: providing services to taxonomists for standard genome sequencing and annotation.</title>
        <authorList>
            <consortium name="The Broad Institute Genomics Platform"/>
            <consortium name="The Broad Institute Genome Sequencing Center for Infectious Disease"/>
            <person name="Wu L."/>
            <person name="Ma J."/>
        </authorList>
    </citation>
    <scope>NUCLEOTIDE SEQUENCE [LARGE SCALE GENOMIC DNA]</scope>
    <source>
        <strain evidence="4">NBRC 112299</strain>
    </source>
</reference>
<keyword evidence="1" id="KW-1133">Transmembrane helix</keyword>
<evidence type="ECO:0000259" key="2">
    <source>
        <dbReference type="Pfam" id="PF14340"/>
    </source>
</evidence>
<sequence length="169" mass="17868">MTSTDIQIDPRGYRFGAAITLAFAVAAVLLGSDAGLVPMAILVVLFIPAGFIGPQASVQSWLFKRLIRPRLGAPAETESFRAPRFAQQMGLAMAALALVFGLLDVAAGFYVFGVLVLIASFLNAVFGFCLGCEIYLGFKKAHLARGLTARRRLGTLGPSAAPPVLLWAA</sequence>
<name>A0ABQ6IE08_9MICO</name>
<proteinExistence type="predicted"/>
<dbReference type="RefSeq" id="WP_284328300.1">
    <property type="nucleotide sequence ID" value="NZ_BSUN01000001.1"/>
</dbReference>
<dbReference type="Proteomes" id="UP001157125">
    <property type="component" value="Unassembled WGS sequence"/>
</dbReference>
<dbReference type="Pfam" id="PF14340">
    <property type="entry name" value="DUF4395"/>
    <property type="match status" value="1"/>
</dbReference>
<comment type="caution">
    <text evidence="3">The sequence shown here is derived from an EMBL/GenBank/DDBJ whole genome shotgun (WGS) entry which is preliminary data.</text>
</comment>
<dbReference type="EMBL" id="BSUN01000001">
    <property type="protein sequence ID" value="GMA35944.1"/>
    <property type="molecule type" value="Genomic_DNA"/>
</dbReference>
<feature type="transmembrane region" description="Helical" evidence="1">
    <location>
        <begin position="84"/>
        <end position="103"/>
    </location>
</feature>
<keyword evidence="1" id="KW-0472">Membrane</keyword>
<evidence type="ECO:0000313" key="4">
    <source>
        <dbReference type="Proteomes" id="UP001157125"/>
    </source>
</evidence>
<dbReference type="InterPro" id="IPR025508">
    <property type="entry name" value="DUF4395"/>
</dbReference>
<feature type="transmembrane region" description="Helical" evidence="1">
    <location>
        <begin position="36"/>
        <end position="63"/>
    </location>
</feature>
<accession>A0ABQ6IE08</accession>
<keyword evidence="4" id="KW-1185">Reference proteome</keyword>
<gene>
    <name evidence="3" type="ORF">GCM10025876_21480</name>
</gene>
<protein>
    <submittedName>
        <fullName evidence="3">Membrane protein</fullName>
    </submittedName>
</protein>
<keyword evidence="1" id="KW-0812">Transmembrane</keyword>
<feature type="transmembrane region" description="Helical" evidence="1">
    <location>
        <begin position="12"/>
        <end position="30"/>
    </location>
</feature>
<feature type="domain" description="DUF4395" evidence="2">
    <location>
        <begin position="8"/>
        <end position="139"/>
    </location>
</feature>